<feature type="region of interest" description="Disordered" evidence="1">
    <location>
        <begin position="88"/>
        <end position="150"/>
    </location>
</feature>
<evidence type="ECO:0000256" key="1">
    <source>
        <dbReference type="SAM" id="MobiDB-lite"/>
    </source>
</evidence>
<dbReference type="EMBL" id="AMZH03003493">
    <property type="protein sequence ID" value="RRT72164.1"/>
    <property type="molecule type" value="Genomic_DNA"/>
</dbReference>
<proteinExistence type="predicted"/>
<feature type="region of interest" description="Disordered" evidence="1">
    <location>
        <begin position="35"/>
        <end position="72"/>
    </location>
</feature>
<feature type="compositionally biased region" description="Acidic residues" evidence="1">
    <location>
        <begin position="124"/>
        <end position="150"/>
    </location>
</feature>
<sequence>MVKCARNRADAAALGRLGVGGANAIGGVRAAPLAPRWRGGDHQEPAAGGSGRVGQEPRVDAPGVEPVPALREDADLIAVGELGEADGAVDQLDAARPGCGRGRSGCSGGGGGGGGGGGAGAAGDEGEAYDADDGAEERGEDDDDVGVNGR</sequence>
<organism evidence="2 3">
    <name type="scientific">Ensete ventricosum</name>
    <name type="common">Abyssinian banana</name>
    <name type="synonym">Musa ensete</name>
    <dbReference type="NCBI Taxonomy" id="4639"/>
    <lineage>
        <taxon>Eukaryota</taxon>
        <taxon>Viridiplantae</taxon>
        <taxon>Streptophyta</taxon>
        <taxon>Embryophyta</taxon>
        <taxon>Tracheophyta</taxon>
        <taxon>Spermatophyta</taxon>
        <taxon>Magnoliopsida</taxon>
        <taxon>Liliopsida</taxon>
        <taxon>Zingiberales</taxon>
        <taxon>Musaceae</taxon>
        <taxon>Ensete</taxon>
    </lineage>
</organism>
<comment type="caution">
    <text evidence="2">The sequence shown here is derived from an EMBL/GenBank/DDBJ whole genome shotgun (WGS) entry which is preliminary data.</text>
</comment>
<reference evidence="2 3" key="1">
    <citation type="journal article" date="2014" name="Agronomy (Basel)">
        <title>A Draft Genome Sequence for Ensete ventricosum, the Drought-Tolerant Tree Against Hunger.</title>
        <authorList>
            <person name="Harrison J."/>
            <person name="Moore K.A."/>
            <person name="Paszkiewicz K."/>
            <person name="Jones T."/>
            <person name="Grant M."/>
            <person name="Ambacheew D."/>
            <person name="Muzemil S."/>
            <person name="Studholme D.J."/>
        </authorList>
    </citation>
    <scope>NUCLEOTIDE SEQUENCE [LARGE SCALE GENOMIC DNA]</scope>
</reference>
<feature type="compositionally biased region" description="Gly residues" evidence="1">
    <location>
        <begin position="99"/>
        <end position="123"/>
    </location>
</feature>
<name>A0A427A7I3_ENSVE</name>
<dbReference type="AlphaFoldDB" id="A0A427A7I3"/>
<protein>
    <submittedName>
        <fullName evidence="2">Uncharacterized protein</fullName>
    </submittedName>
</protein>
<gene>
    <name evidence="2" type="ORF">B296_00019137</name>
</gene>
<accession>A0A427A7I3</accession>
<evidence type="ECO:0000313" key="3">
    <source>
        <dbReference type="Proteomes" id="UP000287651"/>
    </source>
</evidence>
<evidence type="ECO:0000313" key="2">
    <source>
        <dbReference type="EMBL" id="RRT72164.1"/>
    </source>
</evidence>
<dbReference type="Proteomes" id="UP000287651">
    <property type="component" value="Unassembled WGS sequence"/>
</dbReference>